<keyword evidence="5 7" id="KW-0472">Membrane</keyword>
<comment type="similarity">
    <text evidence="6">Belongs to the ABC-4 integral membrane protein family.</text>
</comment>
<feature type="transmembrane region" description="Helical" evidence="7">
    <location>
        <begin position="789"/>
        <end position="812"/>
    </location>
</feature>
<sequence length="823" mass="87969">MNTIQPLETLVRDVRYAARALRRSPGFFCTAVLTLALGIGANTAIFSIVDSLLLRPLPYPQADRLAQVSLEYRGQGGGLITAVNGRIWELIRDGSPGLDKAVYSASVTGINLAFPGQNRAEFARQQRVGSGYFRVLGVAPRVGREFSADEDRVGGQQVAVISHALWQRVFAGDPGVTGKTIHLRGEPHQVVGVMPADFRTNSVVDVWTPLKPSTGGEGEGTNYHVIARLPESLSWAAVQQQLAAIWAARPRTRRTNQVEEYRLIAFPLQASFTRDIRTPLLILWSAVGMVLLIACVNIASLLLARAGSRSRELATRLALGCGRAGVVRQLLTESVLVSAAGGLLGLAMGYFALSGLEKLAGDLFPVWQPVQVDMRVLAATLGLSLLTSLVFGLAPALHFSRIDIHGNLIQGGSRGHAGRANHWPQRFLVVTEVALGVILLVSAGLLLRSFAHLRGLDPGFDPNRVLTASFSLQDARYKDPVAVGRLFRTGLERMRQIPGVESAAVTLSLPFEGALNVGFHRLDGPAAREQGRTEITNFTYVTPSYFETLRIPLRRGRVLQNSDSASTAPVAVINDAFAAAYFREQEAVGSHFSLGQQQVEVVGVVGNVQSAAGWGQFGPFGQVPFIYVSSEQAPAKIMDLAHNWFAPHWVVRGTGRAAALKAGMEQAAAAVDPLLPISGFKAMDEVRAGTLAMERFMMSLLAGLAALSLLLSGIGLYGLISGSVLERTRELGIRMALGATFGQAVSSVVLPGFWLTLAGLSIGLLGAMAATRVLRSMLWGVTTTDPLTLGAVALGLILVAVAASLAPAARILRLDPANTLRHE</sequence>
<evidence type="ECO:0000256" key="1">
    <source>
        <dbReference type="ARBA" id="ARBA00004651"/>
    </source>
</evidence>
<evidence type="ECO:0000259" key="8">
    <source>
        <dbReference type="Pfam" id="PF02687"/>
    </source>
</evidence>
<feature type="transmembrane region" description="Helical" evidence="7">
    <location>
        <begin position="427"/>
        <end position="447"/>
    </location>
</feature>
<evidence type="ECO:0000256" key="5">
    <source>
        <dbReference type="ARBA" id="ARBA00023136"/>
    </source>
</evidence>
<keyword evidence="11" id="KW-1185">Reference proteome</keyword>
<reference evidence="10 11" key="1">
    <citation type="submission" date="2020-10" db="EMBL/GenBank/DDBJ databases">
        <title>Complete genome sequence of Paludibaculum fermentans P105T, a facultatively anaerobic acidobacterium capable of dissimilatory Fe(III) reduction.</title>
        <authorList>
            <person name="Dedysh S.N."/>
            <person name="Beletsky A.V."/>
            <person name="Kulichevskaya I.S."/>
            <person name="Mardanov A.V."/>
            <person name="Ravin N.V."/>
        </authorList>
    </citation>
    <scope>NUCLEOTIDE SEQUENCE [LARGE SCALE GENOMIC DNA]</scope>
    <source>
        <strain evidence="10 11">P105</strain>
    </source>
</reference>
<keyword evidence="4 7" id="KW-1133">Transmembrane helix</keyword>
<protein>
    <submittedName>
        <fullName evidence="10">ABC transporter permease</fullName>
    </submittedName>
</protein>
<feature type="domain" description="ABC3 transporter permease C-terminal" evidence="8">
    <location>
        <begin position="704"/>
        <end position="816"/>
    </location>
</feature>
<dbReference type="PANTHER" id="PTHR30572:SF4">
    <property type="entry name" value="ABC TRANSPORTER PERMEASE YTRF"/>
    <property type="match status" value="1"/>
</dbReference>
<dbReference type="Pfam" id="PF02687">
    <property type="entry name" value="FtsX"/>
    <property type="match status" value="2"/>
</dbReference>
<dbReference type="InterPro" id="IPR003838">
    <property type="entry name" value="ABC3_permease_C"/>
</dbReference>
<feature type="transmembrane region" description="Helical" evidence="7">
    <location>
        <begin position="335"/>
        <end position="356"/>
    </location>
</feature>
<accession>A0A7S7SPT2</accession>
<keyword evidence="3 7" id="KW-0812">Transmembrane</keyword>
<comment type="subcellular location">
    <subcellularLocation>
        <location evidence="1">Cell membrane</location>
        <topology evidence="1">Multi-pass membrane protein</topology>
    </subcellularLocation>
</comment>
<dbReference type="Proteomes" id="UP000593892">
    <property type="component" value="Chromosome"/>
</dbReference>
<dbReference type="Pfam" id="PF12704">
    <property type="entry name" value="MacB_PCD"/>
    <property type="match status" value="2"/>
</dbReference>
<dbReference type="EMBL" id="CP063849">
    <property type="protein sequence ID" value="QOY91926.1"/>
    <property type="molecule type" value="Genomic_DNA"/>
</dbReference>
<dbReference type="InterPro" id="IPR050250">
    <property type="entry name" value="Macrolide_Exporter_MacB"/>
</dbReference>
<keyword evidence="2" id="KW-1003">Cell membrane</keyword>
<feature type="domain" description="ABC3 transporter permease C-terminal" evidence="8">
    <location>
        <begin position="285"/>
        <end position="403"/>
    </location>
</feature>
<dbReference type="InterPro" id="IPR025857">
    <property type="entry name" value="MacB_PCD"/>
</dbReference>
<feature type="domain" description="MacB-like periplasmic core" evidence="9">
    <location>
        <begin position="492"/>
        <end position="637"/>
    </location>
</feature>
<evidence type="ECO:0000259" key="9">
    <source>
        <dbReference type="Pfam" id="PF12704"/>
    </source>
</evidence>
<evidence type="ECO:0000256" key="2">
    <source>
        <dbReference type="ARBA" id="ARBA00022475"/>
    </source>
</evidence>
<feature type="transmembrane region" description="Helical" evidence="7">
    <location>
        <begin position="376"/>
        <end position="397"/>
    </location>
</feature>
<feature type="transmembrane region" description="Helical" evidence="7">
    <location>
        <begin position="281"/>
        <end position="304"/>
    </location>
</feature>
<feature type="domain" description="MacB-like periplasmic core" evidence="9">
    <location>
        <begin position="31"/>
        <end position="244"/>
    </location>
</feature>
<dbReference type="PANTHER" id="PTHR30572">
    <property type="entry name" value="MEMBRANE COMPONENT OF TRANSPORTER-RELATED"/>
    <property type="match status" value="1"/>
</dbReference>
<dbReference type="GO" id="GO:0005886">
    <property type="term" value="C:plasma membrane"/>
    <property type="evidence" value="ECO:0007669"/>
    <property type="project" value="UniProtKB-SubCell"/>
</dbReference>
<feature type="transmembrane region" description="Helical" evidence="7">
    <location>
        <begin position="27"/>
        <end position="49"/>
    </location>
</feature>
<evidence type="ECO:0000256" key="3">
    <source>
        <dbReference type="ARBA" id="ARBA00022692"/>
    </source>
</evidence>
<evidence type="ECO:0000256" key="6">
    <source>
        <dbReference type="ARBA" id="ARBA00038076"/>
    </source>
</evidence>
<feature type="transmembrane region" description="Helical" evidence="7">
    <location>
        <begin position="741"/>
        <end position="769"/>
    </location>
</feature>
<evidence type="ECO:0000313" key="11">
    <source>
        <dbReference type="Proteomes" id="UP000593892"/>
    </source>
</evidence>
<dbReference type="InterPro" id="IPR017800">
    <property type="entry name" value="ADOP"/>
</dbReference>
<dbReference type="KEGG" id="pfer:IRI77_05605"/>
<dbReference type="NCBIfam" id="TIGR03434">
    <property type="entry name" value="ADOP"/>
    <property type="match status" value="1"/>
</dbReference>
<organism evidence="10 11">
    <name type="scientific">Paludibaculum fermentans</name>
    <dbReference type="NCBI Taxonomy" id="1473598"/>
    <lineage>
        <taxon>Bacteria</taxon>
        <taxon>Pseudomonadati</taxon>
        <taxon>Acidobacteriota</taxon>
        <taxon>Terriglobia</taxon>
        <taxon>Bryobacterales</taxon>
        <taxon>Bryobacteraceae</taxon>
        <taxon>Paludibaculum</taxon>
    </lineage>
</organism>
<feature type="transmembrane region" description="Helical" evidence="7">
    <location>
        <begin position="696"/>
        <end position="720"/>
    </location>
</feature>
<evidence type="ECO:0000256" key="4">
    <source>
        <dbReference type="ARBA" id="ARBA00022989"/>
    </source>
</evidence>
<dbReference type="AlphaFoldDB" id="A0A7S7SPT2"/>
<proteinExistence type="inferred from homology"/>
<gene>
    <name evidence="10" type="ORF">IRI77_05605</name>
</gene>
<evidence type="ECO:0000313" key="10">
    <source>
        <dbReference type="EMBL" id="QOY91926.1"/>
    </source>
</evidence>
<name>A0A7S7SPT2_PALFE</name>
<evidence type="ECO:0000256" key="7">
    <source>
        <dbReference type="SAM" id="Phobius"/>
    </source>
</evidence>
<dbReference type="GO" id="GO:0022857">
    <property type="term" value="F:transmembrane transporter activity"/>
    <property type="evidence" value="ECO:0007669"/>
    <property type="project" value="TreeGrafter"/>
</dbReference>